<evidence type="ECO:0000313" key="5">
    <source>
        <dbReference type="Proteomes" id="UP000050424"/>
    </source>
</evidence>
<gene>
    <name evidence="4" type="ORF">AK830_g7898</name>
</gene>
<dbReference type="SUPFAM" id="SSF51735">
    <property type="entry name" value="NAD(P)-binding Rossmann-fold domains"/>
    <property type="match status" value="1"/>
</dbReference>
<keyword evidence="5" id="KW-1185">Reference proteome</keyword>
<dbReference type="Proteomes" id="UP000050424">
    <property type="component" value="Unassembled WGS sequence"/>
</dbReference>
<protein>
    <recommendedName>
        <fullName evidence="6">Granaticin polyketide synthase ketoacyl reductase 2</fullName>
    </recommendedName>
</protein>
<name>A0A0P7ALL5_9HYPO</name>
<keyword evidence="3" id="KW-0560">Oxidoreductase</keyword>
<dbReference type="EMBL" id="LKCW01000128">
    <property type="protein sequence ID" value="KPM38665.1"/>
    <property type="molecule type" value="Genomic_DNA"/>
</dbReference>
<evidence type="ECO:0000256" key="1">
    <source>
        <dbReference type="ARBA" id="ARBA00006484"/>
    </source>
</evidence>
<dbReference type="InterPro" id="IPR036291">
    <property type="entry name" value="NAD(P)-bd_dom_sf"/>
</dbReference>
<dbReference type="CDD" id="cd05233">
    <property type="entry name" value="SDR_c"/>
    <property type="match status" value="1"/>
</dbReference>
<sequence>MPYSLKDRCVLVTGGSRGLGAVICQKFAEEGAHAMVNYVSNRESALQVVKKAQAHGVKADLVAGDAGIPEDNIRIVKETVEKLGGLDIIVANAGWARFSDFGNLDALSLEEWNKCWAVNTMAHLQLMQAAGPIFNSNPEGGVYLITSSIAGCTQSGSSMAYSVTKAAGIHLMKCLAATQGPKLQINAVLPGQLLTDWGLQFTNDQIAQEKAEAVLKHETYLDDCADAYISLAKNTSMTGQQITVDAGLTISWASRA</sequence>
<dbReference type="OrthoDB" id="37659at2759"/>
<dbReference type="Pfam" id="PF13561">
    <property type="entry name" value="adh_short_C2"/>
    <property type="match status" value="1"/>
</dbReference>
<dbReference type="PROSITE" id="PS00061">
    <property type="entry name" value="ADH_SHORT"/>
    <property type="match status" value="1"/>
</dbReference>
<dbReference type="InterPro" id="IPR020904">
    <property type="entry name" value="Sc_DH/Rdtase_CS"/>
</dbReference>
<dbReference type="PANTHER" id="PTHR43618:SF2">
    <property type="entry name" value="CHAIN DEHYDROGENASE, PUTATIVE (AFU_ORTHOLOGUE AFUA_6G06930)-RELATED"/>
    <property type="match status" value="1"/>
</dbReference>
<dbReference type="PRINTS" id="PR00081">
    <property type="entry name" value="GDHRDH"/>
</dbReference>
<comment type="similarity">
    <text evidence="1">Belongs to the short-chain dehydrogenases/reductases (SDR) family.</text>
</comment>
<keyword evidence="2" id="KW-0521">NADP</keyword>
<organism evidence="4 5">
    <name type="scientific">Neonectria ditissima</name>
    <dbReference type="NCBI Taxonomy" id="78410"/>
    <lineage>
        <taxon>Eukaryota</taxon>
        <taxon>Fungi</taxon>
        <taxon>Dikarya</taxon>
        <taxon>Ascomycota</taxon>
        <taxon>Pezizomycotina</taxon>
        <taxon>Sordariomycetes</taxon>
        <taxon>Hypocreomycetidae</taxon>
        <taxon>Hypocreales</taxon>
        <taxon>Nectriaceae</taxon>
        <taxon>Neonectria</taxon>
    </lineage>
</organism>
<dbReference type="STRING" id="78410.A0A0P7ALL5"/>
<proteinExistence type="inferred from homology"/>
<evidence type="ECO:0008006" key="6">
    <source>
        <dbReference type="Google" id="ProtNLM"/>
    </source>
</evidence>
<reference evidence="4 5" key="1">
    <citation type="submission" date="2015-09" db="EMBL/GenBank/DDBJ databases">
        <title>Draft genome of a European isolate of the apple canker pathogen Neonectria ditissima.</title>
        <authorList>
            <person name="Gomez-Cortecero A."/>
            <person name="Harrison R.J."/>
            <person name="Armitage A.D."/>
        </authorList>
    </citation>
    <scope>NUCLEOTIDE SEQUENCE [LARGE SCALE GENOMIC DNA]</scope>
    <source>
        <strain evidence="4 5">R09/05</strain>
    </source>
</reference>
<dbReference type="Gene3D" id="3.40.50.720">
    <property type="entry name" value="NAD(P)-binding Rossmann-like Domain"/>
    <property type="match status" value="1"/>
</dbReference>
<dbReference type="GO" id="GO:0016491">
    <property type="term" value="F:oxidoreductase activity"/>
    <property type="evidence" value="ECO:0007669"/>
    <property type="project" value="UniProtKB-KW"/>
</dbReference>
<dbReference type="PANTHER" id="PTHR43618">
    <property type="entry name" value="7-ALPHA-HYDROXYSTEROID DEHYDROGENASE"/>
    <property type="match status" value="1"/>
</dbReference>
<evidence type="ECO:0000256" key="2">
    <source>
        <dbReference type="ARBA" id="ARBA00022857"/>
    </source>
</evidence>
<evidence type="ECO:0000256" key="3">
    <source>
        <dbReference type="ARBA" id="ARBA00023002"/>
    </source>
</evidence>
<accession>A0A0P7ALL5</accession>
<evidence type="ECO:0000313" key="4">
    <source>
        <dbReference type="EMBL" id="KPM38665.1"/>
    </source>
</evidence>
<dbReference type="AlphaFoldDB" id="A0A0P7ALL5"/>
<dbReference type="InterPro" id="IPR052178">
    <property type="entry name" value="Sec_Metab_Biosynth_SDR"/>
</dbReference>
<dbReference type="InterPro" id="IPR002347">
    <property type="entry name" value="SDR_fam"/>
</dbReference>
<comment type="caution">
    <text evidence="4">The sequence shown here is derived from an EMBL/GenBank/DDBJ whole genome shotgun (WGS) entry which is preliminary data.</text>
</comment>